<dbReference type="Proteomes" id="UP000321793">
    <property type="component" value="Unassembled WGS sequence"/>
</dbReference>
<comment type="similarity">
    <text evidence="1">Belongs to the F420H(2)-dependent quinone reductase family.</text>
</comment>
<evidence type="ECO:0000256" key="2">
    <source>
        <dbReference type="ARBA" id="ARBA00049106"/>
    </source>
</evidence>
<dbReference type="Pfam" id="PF04075">
    <property type="entry name" value="F420H2_quin_red"/>
    <property type="match status" value="1"/>
</dbReference>
<keyword evidence="4" id="KW-1185">Reference proteome</keyword>
<dbReference type="InterPro" id="IPR012349">
    <property type="entry name" value="Split_barrel_FMN-bd"/>
</dbReference>
<dbReference type="GO" id="GO:0070967">
    <property type="term" value="F:coenzyme F420 binding"/>
    <property type="evidence" value="ECO:0007669"/>
    <property type="project" value="TreeGrafter"/>
</dbReference>
<reference evidence="3 4" key="1">
    <citation type="submission" date="2019-07" db="EMBL/GenBank/DDBJ databases">
        <title>Whole genome shotgun sequence of Knoellia locipacati NBRC 109775.</title>
        <authorList>
            <person name="Hosoyama A."/>
            <person name="Uohara A."/>
            <person name="Ohji S."/>
            <person name="Ichikawa N."/>
        </authorList>
    </citation>
    <scope>NUCLEOTIDE SEQUENCE [LARGE SCALE GENOMIC DNA]</scope>
    <source>
        <strain evidence="3 4">NBRC 109775</strain>
    </source>
</reference>
<proteinExistence type="inferred from homology"/>
<dbReference type="GO" id="GO:0005886">
    <property type="term" value="C:plasma membrane"/>
    <property type="evidence" value="ECO:0007669"/>
    <property type="project" value="TreeGrafter"/>
</dbReference>
<evidence type="ECO:0008006" key="5">
    <source>
        <dbReference type="Google" id="ProtNLM"/>
    </source>
</evidence>
<name>A0A512SWT3_9MICO</name>
<dbReference type="NCBIfam" id="TIGR00026">
    <property type="entry name" value="hi_GC_TIGR00026"/>
    <property type="match status" value="1"/>
</dbReference>
<dbReference type="PANTHER" id="PTHR39428:SF1">
    <property type="entry name" value="F420H(2)-DEPENDENT QUINONE REDUCTASE RV1261C"/>
    <property type="match status" value="1"/>
</dbReference>
<dbReference type="PANTHER" id="PTHR39428">
    <property type="entry name" value="F420H(2)-DEPENDENT QUINONE REDUCTASE RV1261C"/>
    <property type="match status" value="1"/>
</dbReference>
<sequence length="136" mass="14969">MSDWNKGVIEEFRANEGRVGGPFQGAPMILIHHIGARTGTVRVSPLRYFPQDDGSMLIIASKGGAPDNPDWFHNIRANPRFEVAVGTEAFPVEAEVLTADERAAVWPAIVAEAPGFGEYEKKTDRVMPVLRLRRVG</sequence>
<dbReference type="EMBL" id="BKBA01000003">
    <property type="protein sequence ID" value="GEQ12413.1"/>
    <property type="molecule type" value="Genomic_DNA"/>
</dbReference>
<dbReference type="OrthoDB" id="8225825at2"/>
<gene>
    <name evidence="3" type="ORF">KLO01_04600</name>
</gene>
<dbReference type="InterPro" id="IPR004378">
    <property type="entry name" value="F420H2_quin_Rdtase"/>
</dbReference>
<dbReference type="GO" id="GO:0016491">
    <property type="term" value="F:oxidoreductase activity"/>
    <property type="evidence" value="ECO:0007669"/>
    <property type="project" value="InterPro"/>
</dbReference>
<dbReference type="Gene3D" id="2.30.110.10">
    <property type="entry name" value="Electron Transport, Fmn-binding Protein, Chain A"/>
    <property type="match status" value="1"/>
</dbReference>
<evidence type="ECO:0000313" key="3">
    <source>
        <dbReference type="EMBL" id="GEQ12413.1"/>
    </source>
</evidence>
<dbReference type="RefSeq" id="WP_147061936.1">
    <property type="nucleotide sequence ID" value="NZ_BAABDN010000001.1"/>
</dbReference>
<protein>
    <recommendedName>
        <fullName evidence="5">Nitroreductase</fullName>
    </recommendedName>
</protein>
<evidence type="ECO:0000313" key="4">
    <source>
        <dbReference type="Proteomes" id="UP000321793"/>
    </source>
</evidence>
<evidence type="ECO:0000256" key="1">
    <source>
        <dbReference type="ARBA" id="ARBA00008710"/>
    </source>
</evidence>
<comment type="caution">
    <text evidence="3">The sequence shown here is derived from an EMBL/GenBank/DDBJ whole genome shotgun (WGS) entry which is preliminary data.</text>
</comment>
<dbReference type="AlphaFoldDB" id="A0A512SWT3"/>
<accession>A0A512SWT3</accession>
<dbReference type="SUPFAM" id="SSF50475">
    <property type="entry name" value="FMN-binding split barrel"/>
    <property type="match status" value="1"/>
</dbReference>
<comment type="catalytic activity">
    <reaction evidence="2">
        <text>oxidized coenzyme F420-(gamma-L-Glu)(n) + a quinol + H(+) = reduced coenzyme F420-(gamma-L-Glu)(n) + a quinone</text>
        <dbReference type="Rhea" id="RHEA:39663"/>
        <dbReference type="Rhea" id="RHEA-COMP:12939"/>
        <dbReference type="Rhea" id="RHEA-COMP:14378"/>
        <dbReference type="ChEBI" id="CHEBI:15378"/>
        <dbReference type="ChEBI" id="CHEBI:24646"/>
        <dbReference type="ChEBI" id="CHEBI:132124"/>
        <dbReference type="ChEBI" id="CHEBI:133980"/>
        <dbReference type="ChEBI" id="CHEBI:139511"/>
    </reaction>
</comment>
<organism evidence="3 4">
    <name type="scientific">Knoellia locipacati</name>
    <dbReference type="NCBI Taxonomy" id="882824"/>
    <lineage>
        <taxon>Bacteria</taxon>
        <taxon>Bacillati</taxon>
        <taxon>Actinomycetota</taxon>
        <taxon>Actinomycetes</taxon>
        <taxon>Micrococcales</taxon>
        <taxon>Intrasporangiaceae</taxon>
        <taxon>Knoellia</taxon>
    </lineage>
</organism>